<comment type="caution">
    <text evidence="2">The sequence shown here is derived from an EMBL/GenBank/DDBJ whole genome shotgun (WGS) entry which is preliminary data.</text>
</comment>
<evidence type="ECO:0000256" key="1">
    <source>
        <dbReference type="SAM" id="MobiDB-lite"/>
    </source>
</evidence>
<evidence type="ECO:0000313" key="3">
    <source>
        <dbReference type="Proteomes" id="UP000234789"/>
    </source>
</evidence>
<name>A0A2N5N3Q2_9BACL</name>
<keyword evidence="3" id="KW-1185">Reference proteome</keyword>
<organism evidence="2 3">
    <name type="scientific">Paenibacillus pasadenensis</name>
    <dbReference type="NCBI Taxonomy" id="217090"/>
    <lineage>
        <taxon>Bacteria</taxon>
        <taxon>Bacillati</taxon>
        <taxon>Bacillota</taxon>
        <taxon>Bacilli</taxon>
        <taxon>Bacillales</taxon>
        <taxon>Paenibacillaceae</taxon>
        <taxon>Paenibacillus</taxon>
    </lineage>
</organism>
<accession>A0A2N5N3Q2</accession>
<reference evidence="2 3" key="1">
    <citation type="submission" date="2017-05" db="EMBL/GenBank/DDBJ databases">
        <title>Functional genome analysis of Paenibacillus pasadenensis strain R16: insights on endophytic life style and antifungal activity.</title>
        <authorList>
            <person name="Passera A."/>
            <person name="Marcolungo L."/>
            <person name="Casati P."/>
            <person name="Brasca M."/>
            <person name="Quaglino F."/>
            <person name="Delledonne M."/>
        </authorList>
    </citation>
    <scope>NUCLEOTIDE SEQUENCE [LARGE SCALE GENOMIC DNA]</scope>
    <source>
        <strain evidence="2 3">R16</strain>
    </source>
</reference>
<feature type="region of interest" description="Disordered" evidence="1">
    <location>
        <begin position="177"/>
        <end position="198"/>
    </location>
</feature>
<dbReference type="EMBL" id="NFEZ01000004">
    <property type="protein sequence ID" value="PLT44967.1"/>
    <property type="molecule type" value="Genomic_DNA"/>
</dbReference>
<protein>
    <submittedName>
        <fullName evidence="2">Uncharacterized protein</fullName>
    </submittedName>
</protein>
<sequence length="198" mass="20956">MFPLLLAATLAWMLAALFVFRGSVLQSGAARAADAASLHWDNSKREQSGLPPAGQDDGLYWRLSQDSLLQGLLGLGAGEDEAVETIALPASQSPSSDGSLAAAKLGKAAARLSPRLVGEMAYRRDGLDRRTESRLRLPVAAAEGLVPAVRASAVVTDPVEFIRSVDLARYYTAKFRSSRDVQPSSAGKALTDYASGRP</sequence>
<dbReference type="AlphaFoldDB" id="A0A2N5N3Q2"/>
<proteinExistence type="predicted"/>
<dbReference type="Proteomes" id="UP000234789">
    <property type="component" value="Unassembled WGS sequence"/>
</dbReference>
<gene>
    <name evidence="2" type="ORF">B8V81_3398</name>
</gene>
<evidence type="ECO:0000313" key="2">
    <source>
        <dbReference type="EMBL" id="PLT44967.1"/>
    </source>
</evidence>